<evidence type="ECO:0000313" key="1">
    <source>
        <dbReference type="EMBL" id="MBL0385866.1"/>
    </source>
</evidence>
<dbReference type="Gene3D" id="3.40.50.450">
    <property type="match status" value="1"/>
</dbReference>
<proteinExistence type="predicted"/>
<dbReference type="EMBL" id="JAEQNB010000001">
    <property type="protein sequence ID" value="MBL0385866.1"/>
    <property type="molecule type" value="Genomic_DNA"/>
</dbReference>
<keyword evidence="2" id="KW-1185">Reference proteome</keyword>
<comment type="caution">
    <text evidence="1">The sequence shown here is derived from an EMBL/GenBank/DDBJ whole genome shotgun (WGS) entry which is preliminary data.</text>
</comment>
<gene>
    <name evidence="1" type="ORF">JJB07_04310</name>
</gene>
<name>A0ABS1J6F5_9BACL</name>
<sequence>MNQIQVGITGHRDLRSEDLLNLSDRVREFFEKVERSNPGSDLILMSPLADGADRLVAKLAIEVKWKVIALLPMPVSEYENDFETAESLTEFRELLEQVDRCVEIPLVEGNTLENIQGWGENRAKQYVFVGAYTVRHSHILLALWNGEDPKLPGGTAEVVQFMRTGEIPAEFEPTTHPVPPTAGGSVYHIVTPRKSNPVTVGSAFEVKEYESR</sequence>
<reference evidence="1 2" key="1">
    <citation type="submission" date="2021-01" db="EMBL/GenBank/DDBJ databases">
        <title>Tumebacillus sp. strain ITR2 16S ribosomal RNA gene Genome sequencing and assembly.</title>
        <authorList>
            <person name="Kang M."/>
        </authorList>
    </citation>
    <scope>NUCLEOTIDE SEQUENCE [LARGE SCALE GENOMIC DNA]</scope>
    <source>
        <strain evidence="1 2">ITR2</strain>
    </source>
</reference>
<accession>A0ABS1J6F5</accession>
<evidence type="ECO:0000313" key="2">
    <source>
        <dbReference type="Proteomes" id="UP000602284"/>
    </source>
</evidence>
<dbReference type="RefSeq" id="WP_201631418.1">
    <property type="nucleotide sequence ID" value="NZ_JAEQNB010000001.1"/>
</dbReference>
<dbReference type="Proteomes" id="UP000602284">
    <property type="component" value="Unassembled WGS sequence"/>
</dbReference>
<dbReference type="SUPFAM" id="SSF102405">
    <property type="entry name" value="MCP/YpsA-like"/>
    <property type="match status" value="1"/>
</dbReference>
<protein>
    <submittedName>
        <fullName evidence="1">Uncharacterized protein</fullName>
    </submittedName>
</protein>
<organism evidence="1 2">
    <name type="scientific">Tumebacillus amylolyticus</name>
    <dbReference type="NCBI Taxonomy" id="2801339"/>
    <lineage>
        <taxon>Bacteria</taxon>
        <taxon>Bacillati</taxon>
        <taxon>Bacillota</taxon>
        <taxon>Bacilli</taxon>
        <taxon>Bacillales</taxon>
        <taxon>Alicyclobacillaceae</taxon>
        <taxon>Tumebacillus</taxon>
    </lineage>
</organism>